<keyword evidence="3" id="KW-0418">Kinase</keyword>
<keyword evidence="4" id="KW-1185">Reference proteome</keyword>
<dbReference type="EMBL" id="CAMXCT020000762">
    <property type="protein sequence ID" value="CAL1136333.1"/>
    <property type="molecule type" value="Genomic_DNA"/>
</dbReference>
<evidence type="ECO:0000313" key="4">
    <source>
        <dbReference type="Proteomes" id="UP001152797"/>
    </source>
</evidence>
<dbReference type="PROSITE" id="PS50011">
    <property type="entry name" value="PROTEIN_KINASE_DOM"/>
    <property type="match status" value="1"/>
</dbReference>
<proteinExistence type="predicted"/>
<dbReference type="InterPro" id="IPR000719">
    <property type="entry name" value="Prot_kinase_dom"/>
</dbReference>
<dbReference type="CDD" id="cd05121">
    <property type="entry name" value="ABC1_ADCK3-like"/>
    <property type="match status" value="1"/>
</dbReference>
<name>A0A9P1C2K4_9DINO</name>
<protein>
    <submittedName>
        <fullName evidence="3">Protein kinase domain-containing protein</fullName>
    </submittedName>
</protein>
<gene>
    <name evidence="2" type="ORF">C1SCF055_LOCUS10613</name>
</gene>
<reference evidence="2" key="1">
    <citation type="submission" date="2022-10" db="EMBL/GenBank/DDBJ databases">
        <authorList>
            <person name="Chen Y."/>
            <person name="Dougan E. K."/>
            <person name="Chan C."/>
            <person name="Rhodes N."/>
            <person name="Thang M."/>
        </authorList>
    </citation>
    <scope>NUCLEOTIDE SEQUENCE</scope>
</reference>
<dbReference type="OrthoDB" id="427480at2759"/>
<dbReference type="EMBL" id="CAMXCT030000762">
    <property type="protein sequence ID" value="CAL4770270.1"/>
    <property type="molecule type" value="Genomic_DNA"/>
</dbReference>
<dbReference type="InterPro" id="IPR011009">
    <property type="entry name" value="Kinase-like_dom_sf"/>
</dbReference>
<accession>A0A9P1C2K4</accession>
<evidence type="ECO:0000259" key="1">
    <source>
        <dbReference type="PROSITE" id="PS50011"/>
    </source>
</evidence>
<sequence length="450" mass="50651">MSSEHSDEGALEAQWSERHEAGAKTIRDLINELKGFYVKVGQVIATRSDLFPQEYSRQCASMIDSVNPLPFEVVRKVVEDELLGGLPLEEVFEFFDEKPLGSASIAQVHRAKLRTGREVAVKVQRPNVERRLMSDISVIKTFSMITREIFPVDYYLVCCELEEQLQDEFDFTAEANGMDRIADALERGGRRPVVLVPRSIPGLTSKRVLCMDFVPGAPLSQLREELKRRGIEIEPGSLAEQVFGRKLLSSLTEAFGVMVFEEGFFHADPHPGNIFIRPDGSIALIDFGQTKQINFKFRKQVAELMLRVSEYNQMLGEEEKAKLFLQSLGGFAKDMGVEFLPSAGPSCAGALALWLFDSSRRELPDGYEANELSPNCPVRDVASFPREFVLLCRMTLLIRGLAMRLNVGWSLADAWKKYAQKLLDGDLPGCQPVAKRSFWRKLLKPLKRVA</sequence>
<dbReference type="EMBL" id="CAMXCT010000762">
    <property type="protein sequence ID" value="CAI3982958.1"/>
    <property type="molecule type" value="Genomic_DNA"/>
</dbReference>
<dbReference type="InterPro" id="IPR004147">
    <property type="entry name" value="ABC1_dom"/>
</dbReference>
<dbReference type="Gene3D" id="1.10.510.10">
    <property type="entry name" value="Transferase(Phosphotransferase) domain 1"/>
    <property type="match status" value="1"/>
</dbReference>
<dbReference type="PANTHER" id="PTHR43173">
    <property type="entry name" value="ABC1 FAMILY PROTEIN"/>
    <property type="match status" value="1"/>
</dbReference>
<reference evidence="3 4" key="2">
    <citation type="submission" date="2024-05" db="EMBL/GenBank/DDBJ databases">
        <authorList>
            <person name="Chen Y."/>
            <person name="Shah S."/>
            <person name="Dougan E. K."/>
            <person name="Thang M."/>
            <person name="Chan C."/>
        </authorList>
    </citation>
    <scope>NUCLEOTIDE SEQUENCE [LARGE SCALE GENOMIC DNA]</scope>
</reference>
<organism evidence="2">
    <name type="scientific">Cladocopium goreaui</name>
    <dbReference type="NCBI Taxonomy" id="2562237"/>
    <lineage>
        <taxon>Eukaryota</taxon>
        <taxon>Sar</taxon>
        <taxon>Alveolata</taxon>
        <taxon>Dinophyceae</taxon>
        <taxon>Suessiales</taxon>
        <taxon>Symbiodiniaceae</taxon>
        <taxon>Cladocopium</taxon>
    </lineage>
</organism>
<dbReference type="GO" id="GO:0005524">
    <property type="term" value="F:ATP binding"/>
    <property type="evidence" value="ECO:0007669"/>
    <property type="project" value="InterPro"/>
</dbReference>
<dbReference type="Proteomes" id="UP001152797">
    <property type="component" value="Unassembled WGS sequence"/>
</dbReference>
<dbReference type="GO" id="GO:0004672">
    <property type="term" value="F:protein kinase activity"/>
    <property type="evidence" value="ECO:0007669"/>
    <property type="project" value="InterPro"/>
</dbReference>
<dbReference type="InterPro" id="IPR051130">
    <property type="entry name" value="Mito_struct-func_regulator"/>
</dbReference>
<dbReference type="AlphaFoldDB" id="A0A9P1C2K4"/>
<dbReference type="Pfam" id="PF03109">
    <property type="entry name" value="ABC1"/>
    <property type="match status" value="1"/>
</dbReference>
<comment type="caution">
    <text evidence="2">The sequence shown here is derived from an EMBL/GenBank/DDBJ whole genome shotgun (WGS) entry which is preliminary data.</text>
</comment>
<feature type="domain" description="Protein kinase" evidence="1">
    <location>
        <begin position="94"/>
        <end position="450"/>
    </location>
</feature>
<evidence type="ECO:0000313" key="2">
    <source>
        <dbReference type="EMBL" id="CAI3982958.1"/>
    </source>
</evidence>
<evidence type="ECO:0000313" key="3">
    <source>
        <dbReference type="EMBL" id="CAL4770270.1"/>
    </source>
</evidence>
<keyword evidence="3" id="KW-0808">Transferase</keyword>
<dbReference type="SUPFAM" id="SSF56112">
    <property type="entry name" value="Protein kinase-like (PK-like)"/>
    <property type="match status" value="1"/>
</dbReference>
<dbReference type="PANTHER" id="PTHR43173:SF12">
    <property type="entry name" value="PROTEIN KINASE SUPERFAMILY PROTEIN"/>
    <property type="match status" value="1"/>
</dbReference>